<dbReference type="Pfam" id="PF07238">
    <property type="entry name" value="PilZ"/>
    <property type="match status" value="1"/>
</dbReference>
<feature type="transmembrane region" description="Helical" evidence="11">
    <location>
        <begin position="57"/>
        <end position="74"/>
    </location>
</feature>
<dbReference type="InterPro" id="IPR001173">
    <property type="entry name" value="Glyco_trans_2-like"/>
</dbReference>
<keyword evidence="4 11" id="KW-0328">Glycosyltransferase</keyword>
<dbReference type="PRINTS" id="PR01439">
    <property type="entry name" value="CELLSNTHASEA"/>
</dbReference>
<accession>A0A0B2BZH2</accession>
<dbReference type="STRING" id="1572751.PK98_01625"/>
<name>A0A0B2BZH2_9SPHN</name>
<dbReference type="GO" id="GO:0006011">
    <property type="term" value="P:UDP-alpha-D-glucose metabolic process"/>
    <property type="evidence" value="ECO:0007669"/>
    <property type="project" value="InterPro"/>
</dbReference>
<evidence type="ECO:0000256" key="10">
    <source>
        <dbReference type="ARBA" id="ARBA00048682"/>
    </source>
</evidence>
<evidence type="ECO:0000256" key="8">
    <source>
        <dbReference type="ARBA" id="ARBA00022989"/>
    </source>
</evidence>
<feature type="transmembrane region" description="Helical" evidence="11">
    <location>
        <begin position="529"/>
        <end position="551"/>
    </location>
</feature>
<dbReference type="Pfam" id="PF00535">
    <property type="entry name" value="Glycos_transf_2"/>
    <property type="match status" value="1"/>
</dbReference>
<dbReference type="SUPFAM" id="SSF141371">
    <property type="entry name" value="PilZ domain-like"/>
    <property type="match status" value="1"/>
</dbReference>
<evidence type="ECO:0000313" key="14">
    <source>
        <dbReference type="EMBL" id="KHL25432.1"/>
    </source>
</evidence>
<dbReference type="Gene3D" id="3.90.550.10">
    <property type="entry name" value="Spore Coat Polysaccharide Biosynthesis Protein SpsA, Chain A"/>
    <property type="match status" value="1"/>
</dbReference>
<gene>
    <name evidence="14" type="ORF">PK98_01625</name>
</gene>
<evidence type="ECO:0000313" key="15">
    <source>
        <dbReference type="Proteomes" id="UP000030988"/>
    </source>
</evidence>
<dbReference type="NCBIfam" id="TIGR03030">
    <property type="entry name" value="CelA"/>
    <property type="match status" value="1"/>
</dbReference>
<keyword evidence="5 11" id="KW-0808">Transferase</keyword>
<evidence type="ECO:0000256" key="3">
    <source>
        <dbReference type="ARBA" id="ARBA00022519"/>
    </source>
</evidence>
<proteinExistence type="predicted"/>
<keyword evidence="2 11" id="KW-1003">Cell membrane</keyword>
<organism evidence="14 15">
    <name type="scientific">Croceibacterium mercuriale</name>
    <dbReference type="NCBI Taxonomy" id="1572751"/>
    <lineage>
        <taxon>Bacteria</taxon>
        <taxon>Pseudomonadati</taxon>
        <taxon>Pseudomonadota</taxon>
        <taxon>Alphaproteobacteria</taxon>
        <taxon>Sphingomonadales</taxon>
        <taxon>Erythrobacteraceae</taxon>
        <taxon>Croceibacterium</taxon>
    </lineage>
</organism>
<dbReference type="Proteomes" id="UP000030988">
    <property type="component" value="Unassembled WGS sequence"/>
</dbReference>
<comment type="pathway">
    <text evidence="11">Glycan metabolism; bacterial cellulose biosynthesis.</text>
</comment>
<dbReference type="Gene3D" id="2.40.10.220">
    <property type="entry name" value="predicted glycosyltransferase like domains"/>
    <property type="match status" value="1"/>
</dbReference>
<evidence type="ECO:0000256" key="11">
    <source>
        <dbReference type="RuleBase" id="RU365020"/>
    </source>
</evidence>
<dbReference type="InterPro" id="IPR003919">
    <property type="entry name" value="Cell_synth_A"/>
</dbReference>
<dbReference type="Gene3D" id="2.60.120.260">
    <property type="entry name" value="Galactose-binding domain-like"/>
    <property type="match status" value="2"/>
</dbReference>
<evidence type="ECO:0000256" key="2">
    <source>
        <dbReference type="ARBA" id="ARBA00022475"/>
    </source>
</evidence>
<evidence type="ECO:0000259" key="12">
    <source>
        <dbReference type="Pfam" id="PF00535"/>
    </source>
</evidence>
<sequence length="1494" mass="162884">MTMPRSRAARGIVWVAVAAMAVLVVGVPLALGDQWTFAFLTIAGAVWLASRRTRSALLTLGILSLIVSTRYIFWRTTQTLSFDSPLETLLGLGLYAAELYAWIILVLGLLQTAWPLERGNVALQGEPESWPLVDVYVPTYNESLAIVRTTVFAALDMDYPPERFRVYILDDGKRPEFQNFAREVGCGYLTRADNHHAKAGNLNTALRKTSGELIAIFDCDHVPTRAFLQLSVGWFQKDRQLSLLQTPHHMYSPDPVQRNLRSVKDQPGEGDLFYGPIQKGNDLWNAAFFCGSCAIIRRAALADVGGFAFETVTEDAHTALKLQRRGWNTAYLDTRLSAGLATERLVLHIGQRIRWARGMTQIMRIDNPLLGPGLSWQQRLCYLNAMLHFQFPLPRIVFLTSPLAYLLFGANIIQASASMIFAYALPHLYCSMVAGSLTHGPDRRPFWSEIYETLIAFHLVRPTVVTWFQPRKGKFNVTDKGETLDQSFFDRQAVRPHLLCIGLIVLGVGWGAVKLVFYPHLFDIQGDTFALNAAWATFSLLILIAAVSVAYEVRQARRFVRIPADLPCTIHFANGHILDGRTEEISMGGLTALLPKDILVDTSTWAATHVSMPMAHETLTLPVQPVSLKNGTVRVRFPRLDLRQERQLVRAVMGRADAWTRTTPRRQVPALTAFKDILVIAFVTIGRLLGFNRAERRAEAVAIRVQEEENRKLEQELGGRQGALRGAGRPGLADVEPVVRTRGRTLPAAAGAIALLLAGLLLLPGQGGAARAQAATQPVAGAPAAGAGAGTSRRVLTLRDLRIQRPIRLEGTRGEIGIPFGMRQDEVVTGARMVLSFASSPAMLADLSQLVVLLNDEVVQVIPLTAAEAAGRVVTIPVNPALFLAGDNRLNLRLVGHYTRDCEDPFHSTLWTNVSNVRSWLDLDVQRLRLPPDLARLPRPLFDPDQTQTLVLPFVFGGAPDAPMLEAAAAIAGWMGAEASYRGFDFPPMVGQLPRGDAVVFLRAGQSLPGITLPVSGAQARIITNPADPFGQLLVVSGNSNRELKLAAAAIASGRVAFRGPDAQLNGARIPAYPAYGAPRWLRTDRPVALGELVAANSLQGMGLRPGALSVQFRAAPDLFFWPRDGGQLDLDYRYPQADWMDKRGSRMDVSLNGQFQRSLPLARASWWEPLFGNSAASSLTSDARITLPRYDLYGQNELVFDYNMVLANRQECSGTLPENVRTAVLPTSTIDLTDAYHALRMPNLASFANAGYPFTIHPDLARTAVVLGRAPTAETIRAFLVLMGRFGDATGAPATRVRVVADGSEAQLRGLDVIVLGGTRLAENNPLFANAPVSGSGGRLSVVQGSPVARAFDGYTPFSDQQGKAAEFVATLDGFQGIVGFQSPYNGARSVVAILADDPALLPLLVQNMADLQINAQIGGDLSVFNGEGMSSYAVGPGYWSGSLPLWVRIAYWFSQYPLLLAAGGLLIASLVAGPLLVVLRRRAARRLQGDEA</sequence>
<keyword evidence="9 11" id="KW-0472">Membrane</keyword>
<feature type="transmembrane region" description="Helical" evidence="11">
    <location>
        <begin position="12"/>
        <end position="29"/>
    </location>
</feature>
<evidence type="ECO:0000256" key="4">
    <source>
        <dbReference type="ARBA" id="ARBA00022676"/>
    </source>
</evidence>
<feature type="transmembrane region" description="Helical" evidence="11">
    <location>
        <begin position="746"/>
        <end position="763"/>
    </location>
</feature>
<dbReference type="EC" id="2.4.1.12" evidence="11"/>
<dbReference type="PANTHER" id="PTHR43867:SF2">
    <property type="entry name" value="CELLULOSE SYNTHASE CATALYTIC SUBUNIT A [UDP-FORMING]"/>
    <property type="match status" value="1"/>
</dbReference>
<dbReference type="GO" id="GO:0035438">
    <property type="term" value="F:cyclic-di-GMP binding"/>
    <property type="evidence" value="ECO:0007669"/>
    <property type="project" value="InterPro"/>
</dbReference>
<dbReference type="InterPro" id="IPR029044">
    <property type="entry name" value="Nucleotide-diphossugar_trans"/>
</dbReference>
<dbReference type="EMBL" id="JTDN01000001">
    <property type="protein sequence ID" value="KHL25432.1"/>
    <property type="molecule type" value="Genomic_DNA"/>
</dbReference>
<feature type="domain" description="Glycosyltransferase 2-like" evidence="12">
    <location>
        <begin position="135"/>
        <end position="304"/>
    </location>
</feature>
<dbReference type="GO" id="GO:0005886">
    <property type="term" value="C:plasma membrane"/>
    <property type="evidence" value="ECO:0007669"/>
    <property type="project" value="UniProtKB-SubCell"/>
</dbReference>
<feature type="transmembrane region" description="Helical" evidence="11">
    <location>
        <begin position="35"/>
        <end position="50"/>
    </location>
</feature>
<comment type="subcellular location">
    <subcellularLocation>
        <location evidence="1">Cell inner membrane</location>
        <topology evidence="1">Multi-pass membrane protein</topology>
    </subcellularLocation>
</comment>
<evidence type="ECO:0000256" key="7">
    <source>
        <dbReference type="ARBA" id="ARBA00022916"/>
    </source>
</evidence>
<evidence type="ECO:0000256" key="1">
    <source>
        <dbReference type="ARBA" id="ARBA00004429"/>
    </source>
</evidence>
<keyword evidence="15" id="KW-1185">Reference proteome</keyword>
<dbReference type="CDD" id="cd06421">
    <property type="entry name" value="CESA_CelA_like"/>
    <property type="match status" value="1"/>
</dbReference>
<dbReference type="PANTHER" id="PTHR43867">
    <property type="entry name" value="CELLULOSE SYNTHASE CATALYTIC SUBUNIT A [UDP-FORMING]"/>
    <property type="match status" value="1"/>
</dbReference>
<dbReference type="GO" id="GO:0030244">
    <property type="term" value="P:cellulose biosynthetic process"/>
    <property type="evidence" value="ECO:0007669"/>
    <property type="project" value="UniProtKB-KW"/>
</dbReference>
<protein>
    <recommendedName>
        <fullName evidence="11">Cellulose synthase catalytic subunit [UDP-forming]</fullName>
        <ecNumber evidence="11">2.4.1.12</ecNumber>
    </recommendedName>
</protein>
<evidence type="ECO:0000256" key="6">
    <source>
        <dbReference type="ARBA" id="ARBA00022692"/>
    </source>
</evidence>
<evidence type="ECO:0000256" key="9">
    <source>
        <dbReference type="ARBA" id="ARBA00023136"/>
    </source>
</evidence>
<dbReference type="InterPro" id="IPR050321">
    <property type="entry name" value="Glycosyltr_2/OpgH_subfam"/>
</dbReference>
<reference evidence="14 15" key="1">
    <citation type="submission" date="2014-11" db="EMBL/GenBank/DDBJ databases">
        <title>Draft genome sequence of Kirrobacter mercurialis.</title>
        <authorList>
            <person name="Coil D.A."/>
            <person name="Eisen J.A."/>
        </authorList>
    </citation>
    <scope>NUCLEOTIDE SEQUENCE [LARGE SCALE GENOMIC DNA]</scope>
    <source>
        <strain evidence="14 15">Coronado</strain>
    </source>
</reference>
<comment type="catalytic activity">
    <reaction evidence="10 11">
        <text>[(1-&gt;4)-beta-D-glucosyl](n) + UDP-alpha-D-glucose = [(1-&gt;4)-beta-D-glucosyl](n+1) + UDP + H(+)</text>
        <dbReference type="Rhea" id="RHEA:19929"/>
        <dbReference type="Rhea" id="RHEA-COMP:10033"/>
        <dbReference type="Rhea" id="RHEA-COMP:10034"/>
        <dbReference type="ChEBI" id="CHEBI:15378"/>
        <dbReference type="ChEBI" id="CHEBI:18246"/>
        <dbReference type="ChEBI" id="CHEBI:58223"/>
        <dbReference type="ChEBI" id="CHEBI:58885"/>
        <dbReference type="EC" id="2.4.1.12"/>
    </reaction>
</comment>
<keyword evidence="6 11" id="KW-0812">Transmembrane</keyword>
<dbReference type="InterPro" id="IPR009875">
    <property type="entry name" value="PilZ_domain"/>
</dbReference>
<feature type="transmembrane region" description="Helical" evidence="11">
    <location>
        <begin position="89"/>
        <end position="110"/>
    </location>
</feature>
<dbReference type="InterPro" id="IPR018513">
    <property type="entry name" value="Cell_synthase_bac"/>
</dbReference>
<keyword evidence="7 11" id="KW-0135">Cellulose biosynthesis</keyword>
<dbReference type="UniPathway" id="UPA00694"/>
<keyword evidence="8 11" id="KW-1133">Transmembrane helix</keyword>
<evidence type="ECO:0000259" key="13">
    <source>
        <dbReference type="Pfam" id="PF07238"/>
    </source>
</evidence>
<comment type="function">
    <text evidence="11">Catalytic subunit of cellulose synthase. It polymerizes uridine 5'-diphosphate glucose to cellulose.</text>
</comment>
<evidence type="ECO:0000256" key="5">
    <source>
        <dbReference type="ARBA" id="ARBA00022679"/>
    </source>
</evidence>
<keyword evidence="3 11" id="KW-0997">Cell inner membrane</keyword>
<feature type="transmembrane region" description="Helical" evidence="11">
    <location>
        <begin position="498"/>
        <end position="517"/>
    </location>
</feature>
<dbReference type="GO" id="GO:0016760">
    <property type="term" value="F:cellulose synthase (UDP-forming) activity"/>
    <property type="evidence" value="ECO:0007669"/>
    <property type="project" value="UniProtKB-EC"/>
</dbReference>
<comment type="cofactor">
    <cofactor evidence="11">
        <name>Mg(2+)</name>
        <dbReference type="ChEBI" id="CHEBI:18420"/>
    </cofactor>
</comment>
<keyword evidence="11" id="KW-0973">c-di-GMP</keyword>
<feature type="domain" description="PilZ" evidence="13">
    <location>
        <begin position="555"/>
        <end position="653"/>
    </location>
</feature>
<comment type="caution">
    <text evidence="14">The sequence shown here is derived from an EMBL/GenBank/DDBJ whole genome shotgun (WGS) entry which is preliminary data.</text>
</comment>
<dbReference type="Pfam" id="PF03170">
    <property type="entry name" value="BcsB"/>
    <property type="match status" value="1"/>
</dbReference>
<dbReference type="SUPFAM" id="SSF53448">
    <property type="entry name" value="Nucleotide-diphospho-sugar transferases"/>
    <property type="match status" value="1"/>
</dbReference>
<feature type="transmembrane region" description="Helical" evidence="11">
    <location>
        <begin position="1460"/>
        <end position="1481"/>
    </location>
</feature>